<dbReference type="PANTHER" id="PTHR21624:SF1">
    <property type="entry name" value="ALKYLGLYCEROL MONOOXYGENASE"/>
    <property type="match status" value="1"/>
</dbReference>
<dbReference type="KEGG" id="tcn:H9L16_09675"/>
<dbReference type="RefSeq" id="WP_187551512.1">
    <property type="nucleotide sequence ID" value="NZ_BMZL01000002.1"/>
</dbReference>
<feature type="transmembrane region" description="Helical" evidence="7">
    <location>
        <begin position="55"/>
        <end position="72"/>
    </location>
</feature>
<feature type="transmembrane region" description="Helical" evidence="7">
    <location>
        <begin position="112"/>
        <end position="129"/>
    </location>
</feature>
<feature type="domain" description="Fatty acid hydroxylase" evidence="8">
    <location>
        <begin position="195"/>
        <end position="329"/>
    </location>
</feature>
<reference evidence="9 10" key="1">
    <citation type="submission" date="2020-08" db="EMBL/GenBank/DDBJ databases">
        <title>Genome sequence of Thermomonas carbonis KCTC 42013T.</title>
        <authorList>
            <person name="Hyun D.-W."/>
            <person name="Bae J.-W."/>
        </authorList>
    </citation>
    <scope>NUCLEOTIDE SEQUENCE [LARGE SCALE GENOMIC DNA]</scope>
    <source>
        <strain evidence="9 10">KCTC 42013</strain>
    </source>
</reference>
<dbReference type="InterPro" id="IPR051689">
    <property type="entry name" value="Sterol_desaturase/TMEM195"/>
</dbReference>
<dbReference type="GO" id="GO:0012505">
    <property type="term" value="C:endomembrane system"/>
    <property type="evidence" value="ECO:0007669"/>
    <property type="project" value="UniProtKB-SubCell"/>
</dbReference>
<evidence type="ECO:0000313" key="9">
    <source>
        <dbReference type="EMBL" id="QNN68989.1"/>
    </source>
</evidence>
<organism evidence="9 10">
    <name type="scientific">Thermomonas carbonis</name>
    <dbReference type="NCBI Taxonomy" id="1463158"/>
    <lineage>
        <taxon>Bacteria</taxon>
        <taxon>Pseudomonadati</taxon>
        <taxon>Pseudomonadota</taxon>
        <taxon>Gammaproteobacteria</taxon>
        <taxon>Lysobacterales</taxon>
        <taxon>Lysobacteraceae</taxon>
        <taxon>Thermomonas</taxon>
    </lineage>
</organism>
<evidence type="ECO:0000256" key="6">
    <source>
        <dbReference type="ARBA" id="ARBA00023136"/>
    </source>
</evidence>
<evidence type="ECO:0000256" key="5">
    <source>
        <dbReference type="ARBA" id="ARBA00023098"/>
    </source>
</evidence>
<sequence length="377" mass="41974">MTSAPASPPSRSWLAHISAGLGLSALLGVLCFHFPELLTSRDFRAVYSEVFARHLLLSGLVAAFLTGTFAILRGRNRRVAMLGVGSAAIAVVLGGATVHFDAIDSTPFSLGLDWFVISLFFSALVFIPIERMLPVLPMSPLRAEWRTDLAYFFIGHVLVQFVLIAVTASTSMVDALVASQTVKNAIQSLPVWLQFLLAVFVADLAQALLHRAYHNTPWLWRFHAVHHSTRRMDWLAGSRMHLLEIVLTRSVVLMPLVVLGFAPAAVNGYVILVGLQAVLAHANLRLDFGWLEQVLVTPRYHHWHHARHADYIDVNYAIHLPLVDRLMGTFKLPPRGQWPSEYGVMKLQTVPVGLLAQARMPLSRRRVFDDYVGRDDA</sequence>
<dbReference type="InterPro" id="IPR006694">
    <property type="entry name" value="Fatty_acid_hydroxylase"/>
</dbReference>
<keyword evidence="3 7" id="KW-1133">Transmembrane helix</keyword>
<keyword evidence="10" id="KW-1185">Reference proteome</keyword>
<proteinExistence type="predicted"/>
<feature type="transmembrane region" description="Helical" evidence="7">
    <location>
        <begin position="12"/>
        <end position="35"/>
    </location>
</feature>
<evidence type="ECO:0000259" key="8">
    <source>
        <dbReference type="Pfam" id="PF04116"/>
    </source>
</evidence>
<name>A0A7G9SMB4_9GAMM</name>
<evidence type="ECO:0000256" key="2">
    <source>
        <dbReference type="ARBA" id="ARBA00022692"/>
    </source>
</evidence>
<keyword evidence="6 7" id="KW-0472">Membrane</keyword>
<dbReference type="GO" id="GO:0006643">
    <property type="term" value="P:membrane lipid metabolic process"/>
    <property type="evidence" value="ECO:0007669"/>
    <property type="project" value="TreeGrafter"/>
</dbReference>
<dbReference type="PANTHER" id="PTHR21624">
    <property type="entry name" value="STEROL DESATURASE-RELATED PROTEIN"/>
    <property type="match status" value="1"/>
</dbReference>
<comment type="subcellular location">
    <subcellularLocation>
        <location evidence="1">Endomembrane system</location>
        <topology evidence="1">Multi-pass membrane protein</topology>
    </subcellularLocation>
</comment>
<protein>
    <submittedName>
        <fullName evidence="9">Sterol desaturase family protein</fullName>
    </submittedName>
</protein>
<feature type="transmembrane region" description="Helical" evidence="7">
    <location>
        <begin position="149"/>
        <end position="169"/>
    </location>
</feature>
<dbReference type="GO" id="GO:0050479">
    <property type="term" value="F:glyceryl-ether monooxygenase activity"/>
    <property type="evidence" value="ECO:0007669"/>
    <property type="project" value="TreeGrafter"/>
</dbReference>
<dbReference type="Proteomes" id="UP000515804">
    <property type="component" value="Chromosome"/>
</dbReference>
<keyword evidence="5" id="KW-0443">Lipid metabolism</keyword>
<dbReference type="AlphaFoldDB" id="A0A7G9SMB4"/>
<dbReference type="Pfam" id="PF04116">
    <property type="entry name" value="FA_hydroxylase"/>
    <property type="match status" value="1"/>
</dbReference>
<keyword evidence="4" id="KW-0560">Oxidoreductase</keyword>
<evidence type="ECO:0000256" key="4">
    <source>
        <dbReference type="ARBA" id="ARBA00023002"/>
    </source>
</evidence>
<dbReference type="EMBL" id="CP060719">
    <property type="protein sequence ID" value="QNN68989.1"/>
    <property type="molecule type" value="Genomic_DNA"/>
</dbReference>
<gene>
    <name evidence="9" type="ORF">H9L16_09675</name>
</gene>
<evidence type="ECO:0000256" key="3">
    <source>
        <dbReference type="ARBA" id="ARBA00022989"/>
    </source>
</evidence>
<accession>A0A7G9SMB4</accession>
<keyword evidence="2 7" id="KW-0812">Transmembrane</keyword>
<dbReference type="GO" id="GO:0016020">
    <property type="term" value="C:membrane"/>
    <property type="evidence" value="ECO:0007669"/>
    <property type="project" value="GOC"/>
</dbReference>
<evidence type="ECO:0000313" key="10">
    <source>
        <dbReference type="Proteomes" id="UP000515804"/>
    </source>
</evidence>
<evidence type="ECO:0000256" key="7">
    <source>
        <dbReference type="SAM" id="Phobius"/>
    </source>
</evidence>
<dbReference type="GO" id="GO:0005506">
    <property type="term" value="F:iron ion binding"/>
    <property type="evidence" value="ECO:0007669"/>
    <property type="project" value="InterPro"/>
</dbReference>
<dbReference type="GO" id="GO:0008610">
    <property type="term" value="P:lipid biosynthetic process"/>
    <property type="evidence" value="ECO:0007669"/>
    <property type="project" value="InterPro"/>
</dbReference>
<feature type="transmembrane region" description="Helical" evidence="7">
    <location>
        <begin position="79"/>
        <end position="100"/>
    </location>
</feature>
<feature type="transmembrane region" description="Helical" evidence="7">
    <location>
        <begin position="189"/>
        <end position="209"/>
    </location>
</feature>
<evidence type="ECO:0000256" key="1">
    <source>
        <dbReference type="ARBA" id="ARBA00004127"/>
    </source>
</evidence>